<keyword evidence="2" id="KW-1185">Reference proteome</keyword>
<comment type="caution">
    <text evidence="1">The sequence shown here is derived from an EMBL/GenBank/DDBJ whole genome shotgun (WGS) entry which is preliminary data.</text>
</comment>
<evidence type="ECO:0000313" key="1">
    <source>
        <dbReference type="EMBL" id="KAK9235062.1"/>
    </source>
</evidence>
<accession>A0ACC3STX4</accession>
<dbReference type="Proteomes" id="UP001433508">
    <property type="component" value="Unassembled WGS sequence"/>
</dbReference>
<organism evidence="1 2">
    <name type="scientific">Lipomyces kononenkoae</name>
    <name type="common">Yeast</name>
    <dbReference type="NCBI Taxonomy" id="34357"/>
    <lineage>
        <taxon>Eukaryota</taxon>
        <taxon>Fungi</taxon>
        <taxon>Dikarya</taxon>
        <taxon>Ascomycota</taxon>
        <taxon>Saccharomycotina</taxon>
        <taxon>Lipomycetes</taxon>
        <taxon>Lipomycetales</taxon>
        <taxon>Lipomycetaceae</taxon>
        <taxon>Lipomyces</taxon>
    </lineage>
</organism>
<name>A0ACC3STX4_LIPKO</name>
<dbReference type="EMBL" id="MU971433">
    <property type="protein sequence ID" value="KAK9235062.1"/>
    <property type="molecule type" value="Genomic_DNA"/>
</dbReference>
<sequence>MLTRQRDEQAIRKADLGTSSAGKILTTPFTNSLMEHSQLLEIVKRPLSPDTRLEIPASQTEYERVQEIIETEDANYPQLWYDSARQVAIVVAVPSPLHSRMAGQLMDSILREVRSGFSSDITSGLSLSTETTSVSNTLYGLTRRGSDGALIYLEGSRETLMIAVEVGVSQSYQSLRAAISWSVLTLHCRVGLAMSISEGDRGASPPVRYFASKEEAETAVDGAEQAFRDQLIQHPYGPLERNGYIWFGRIRRVILETYRFPDDDRPYETLLSPSSSFIIVEDGEFIGDGISPNLRQLVIGDCIPSHILTGRVAHTTPVNFFRREWFEDAFKNAMVKSAVLRVRLKTQVNARH</sequence>
<protein>
    <submittedName>
        <fullName evidence="1">Uncharacterized protein</fullName>
    </submittedName>
</protein>
<proteinExistence type="predicted"/>
<reference evidence="2" key="1">
    <citation type="journal article" date="2024" name="Front. Bioeng. Biotechnol.">
        <title>Genome-scale model development and genomic sequencing of the oleaginous clade Lipomyces.</title>
        <authorList>
            <person name="Czajka J.J."/>
            <person name="Han Y."/>
            <person name="Kim J."/>
            <person name="Mondo S.J."/>
            <person name="Hofstad B.A."/>
            <person name="Robles A."/>
            <person name="Haridas S."/>
            <person name="Riley R."/>
            <person name="LaButti K."/>
            <person name="Pangilinan J."/>
            <person name="Andreopoulos W."/>
            <person name="Lipzen A."/>
            <person name="Yan J."/>
            <person name="Wang M."/>
            <person name="Ng V."/>
            <person name="Grigoriev I.V."/>
            <person name="Spatafora J.W."/>
            <person name="Magnuson J.K."/>
            <person name="Baker S.E."/>
            <person name="Pomraning K.R."/>
        </authorList>
    </citation>
    <scope>NUCLEOTIDE SEQUENCE [LARGE SCALE GENOMIC DNA]</scope>
    <source>
        <strain evidence="2">CBS 7786</strain>
    </source>
</reference>
<evidence type="ECO:0000313" key="2">
    <source>
        <dbReference type="Proteomes" id="UP001433508"/>
    </source>
</evidence>
<gene>
    <name evidence="1" type="ORF">V1525DRAFT_411059</name>
</gene>